<keyword evidence="7" id="KW-0732">Signal</keyword>
<evidence type="ECO:0000256" key="1">
    <source>
        <dbReference type="ARBA" id="ARBA00001947"/>
    </source>
</evidence>
<keyword evidence="10" id="KW-1185">Reference proteome</keyword>
<feature type="chain" id="PRO_5001472279" evidence="7">
    <location>
        <begin position="35"/>
        <end position="514"/>
    </location>
</feature>
<dbReference type="GO" id="GO:0004222">
    <property type="term" value="F:metalloendopeptidase activity"/>
    <property type="evidence" value="ECO:0007669"/>
    <property type="project" value="InterPro"/>
</dbReference>
<evidence type="ECO:0000256" key="2">
    <source>
        <dbReference type="ARBA" id="ARBA00022670"/>
    </source>
</evidence>
<evidence type="ECO:0000256" key="5">
    <source>
        <dbReference type="ARBA" id="ARBA00022833"/>
    </source>
</evidence>
<dbReference type="InterPro" id="IPR001915">
    <property type="entry name" value="Peptidase_M48"/>
</dbReference>
<dbReference type="PANTHER" id="PTHR22726">
    <property type="entry name" value="METALLOENDOPEPTIDASE OMA1"/>
    <property type="match status" value="1"/>
</dbReference>
<name>A0A014MIT2_9BURK</name>
<keyword evidence="5" id="KW-0862">Zinc</keyword>
<sequence length="514" mass="56538">MTFPFSRRATPALRYALLVLALATPLLHLPTASAQLALPNMGDGADITTSEERRLGDRIIRSLYRDPDYIDDLQLHAYVMDIWLPLVQASKDRGDMSQELQERFAWQVLLGRDKSINAFALPGGYLGVHLGLIGAVTSRDELASVMAHELTHVTQRHIARMIGEEKKSTPLLIAGMILGALAASKSPDAANAMIVGGQAAAIQNQLGFSRDMEREADRIGSSLLAPAGFAPQGAVSMFEKLQYASRLNDNGSWPYLRSHPLTTERIADMQARIPHGQQQAAQPTMEHAMMAARARVLSRPGTDKLRQWSRQPQMPEFAQLSAIDQAGQLYATVLSQIQLKDWEAARQAWAQLGRHAQAQGDRAAQQQVRWLGAELELAAQQPQAALRALGDTNLRGDVPRPQLLLAGQALLATGQAQPVAERLQTWVVTHPHDAAAWRLLSQAWQAQHQTLRAIRAEAEAHAAHYDYAAAVDRFKAGQDAARRSQGAADYIEVSIIDTRLRAVEALLREQAREK</sequence>
<evidence type="ECO:0000259" key="8">
    <source>
        <dbReference type="Pfam" id="PF01435"/>
    </source>
</evidence>
<dbReference type="PATRIC" id="fig|1457173.3.peg.494"/>
<evidence type="ECO:0000313" key="10">
    <source>
        <dbReference type="Proteomes" id="UP000020766"/>
    </source>
</evidence>
<dbReference type="AlphaFoldDB" id="A0A014MIT2"/>
<organism evidence="9 10">
    <name type="scientific">Comamonas aquatica DA1877</name>
    <dbReference type="NCBI Taxonomy" id="1457173"/>
    <lineage>
        <taxon>Bacteria</taxon>
        <taxon>Pseudomonadati</taxon>
        <taxon>Pseudomonadota</taxon>
        <taxon>Betaproteobacteria</taxon>
        <taxon>Burkholderiales</taxon>
        <taxon>Comamonadaceae</taxon>
        <taxon>Comamonas</taxon>
    </lineage>
</organism>
<evidence type="ECO:0000256" key="3">
    <source>
        <dbReference type="ARBA" id="ARBA00022723"/>
    </source>
</evidence>
<dbReference type="GO" id="GO:0046872">
    <property type="term" value="F:metal ion binding"/>
    <property type="evidence" value="ECO:0007669"/>
    <property type="project" value="UniProtKB-KW"/>
</dbReference>
<evidence type="ECO:0000256" key="4">
    <source>
        <dbReference type="ARBA" id="ARBA00022801"/>
    </source>
</evidence>
<dbReference type="Pfam" id="PF01435">
    <property type="entry name" value="Peptidase_M48"/>
    <property type="match status" value="1"/>
</dbReference>
<protein>
    <submittedName>
        <fullName evidence="9">Peptidase M48</fullName>
    </submittedName>
</protein>
<keyword evidence="6" id="KW-0482">Metalloprotease</keyword>
<reference evidence="9 10" key="1">
    <citation type="submission" date="2014-01" db="EMBL/GenBank/DDBJ databases">
        <title>Interspecies Systems Biology Uncovers Metabolites Affecting C. elegans Gene Expression and Life History Traits.</title>
        <authorList>
            <person name="Watson E."/>
            <person name="Macneil L.T."/>
            <person name="Ritter A.D."/>
            <person name="Yilmaz L.S."/>
            <person name="Rosebrock A.P."/>
            <person name="Caudy A.A."/>
            <person name="Walhout A.J."/>
        </authorList>
    </citation>
    <scope>NUCLEOTIDE SEQUENCE [LARGE SCALE GENOMIC DNA]</scope>
    <source>
        <strain evidence="9 10">DA1877</strain>
    </source>
</reference>
<dbReference type="Gene3D" id="3.30.2010.10">
    <property type="entry name" value="Metalloproteases ('zincins'), catalytic domain"/>
    <property type="match status" value="1"/>
</dbReference>
<dbReference type="GO" id="GO:0016020">
    <property type="term" value="C:membrane"/>
    <property type="evidence" value="ECO:0007669"/>
    <property type="project" value="TreeGrafter"/>
</dbReference>
<keyword evidence="2" id="KW-0645">Protease</keyword>
<evidence type="ECO:0000256" key="7">
    <source>
        <dbReference type="SAM" id="SignalP"/>
    </source>
</evidence>
<feature type="domain" description="Peptidase M48" evidence="8">
    <location>
        <begin position="106"/>
        <end position="272"/>
    </location>
</feature>
<keyword evidence="4" id="KW-0378">Hydrolase</keyword>
<gene>
    <name evidence="9" type="ORF">AX13_07375</name>
</gene>
<proteinExistence type="predicted"/>
<dbReference type="Proteomes" id="UP000020766">
    <property type="component" value="Unassembled WGS sequence"/>
</dbReference>
<evidence type="ECO:0000313" key="9">
    <source>
        <dbReference type="EMBL" id="EXU81616.1"/>
    </source>
</evidence>
<dbReference type="RefSeq" id="WP_043378563.1">
    <property type="nucleotide sequence ID" value="NZ_JBOK01000002.1"/>
</dbReference>
<comment type="cofactor">
    <cofactor evidence="1">
        <name>Zn(2+)</name>
        <dbReference type="ChEBI" id="CHEBI:29105"/>
    </cofactor>
</comment>
<feature type="signal peptide" evidence="7">
    <location>
        <begin position="1"/>
        <end position="34"/>
    </location>
</feature>
<dbReference type="EMBL" id="JBOK01000002">
    <property type="protein sequence ID" value="EXU81616.1"/>
    <property type="molecule type" value="Genomic_DNA"/>
</dbReference>
<evidence type="ECO:0000256" key="6">
    <source>
        <dbReference type="ARBA" id="ARBA00023049"/>
    </source>
</evidence>
<keyword evidence="3" id="KW-0479">Metal-binding</keyword>
<dbReference type="InterPro" id="IPR051156">
    <property type="entry name" value="Mito/Outer_Membr_Metalloprot"/>
</dbReference>
<dbReference type="STRING" id="225991.MA05_02380"/>
<accession>A0A014MIT2</accession>
<dbReference type="GO" id="GO:0051603">
    <property type="term" value="P:proteolysis involved in protein catabolic process"/>
    <property type="evidence" value="ECO:0007669"/>
    <property type="project" value="TreeGrafter"/>
</dbReference>
<comment type="caution">
    <text evidence="9">The sequence shown here is derived from an EMBL/GenBank/DDBJ whole genome shotgun (WGS) entry which is preliminary data.</text>
</comment>
<dbReference type="PANTHER" id="PTHR22726:SF1">
    <property type="entry name" value="METALLOENDOPEPTIDASE OMA1, MITOCHONDRIAL"/>
    <property type="match status" value="1"/>
</dbReference>